<evidence type="ECO:0000313" key="2">
    <source>
        <dbReference type="Proteomes" id="UP000257109"/>
    </source>
</evidence>
<organism evidence="1 2">
    <name type="scientific">Mucuna pruriens</name>
    <name type="common">Velvet bean</name>
    <name type="synonym">Dolichos pruriens</name>
    <dbReference type="NCBI Taxonomy" id="157652"/>
    <lineage>
        <taxon>Eukaryota</taxon>
        <taxon>Viridiplantae</taxon>
        <taxon>Streptophyta</taxon>
        <taxon>Embryophyta</taxon>
        <taxon>Tracheophyta</taxon>
        <taxon>Spermatophyta</taxon>
        <taxon>Magnoliopsida</taxon>
        <taxon>eudicotyledons</taxon>
        <taxon>Gunneridae</taxon>
        <taxon>Pentapetalae</taxon>
        <taxon>rosids</taxon>
        <taxon>fabids</taxon>
        <taxon>Fabales</taxon>
        <taxon>Fabaceae</taxon>
        <taxon>Papilionoideae</taxon>
        <taxon>50 kb inversion clade</taxon>
        <taxon>NPAAA clade</taxon>
        <taxon>indigoferoid/millettioid clade</taxon>
        <taxon>Phaseoleae</taxon>
        <taxon>Mucuna</taxon>
    </lineage>
</organism>
<accession>A0A371GP70</accession>
<comment type="caution">
    <text evidence="1">The sequence shown here is derived from an EMBL/GenBank/DDBJ whole genome shotgun (WGS) entry which is preliminary data.</text>
</comment>
<feature type="non-terminal residue" evidence="1">
    <location>
        <position position="1"/>
    </location>
</feature>
<keyword evidence="2" id="KW-1185">Reference proteome</keyword>
<dbReference type="EMBL" id="QJKJ01004896">
    <property type="protein sequence ID" value="RDX92310.1"/>
    <property type="molecule type" value="Genomic_DNA"/>
</dbReference>
<gene>
    <name evidence="1" type="ORF">CR513_25578</name>
</gene>
<sequence>MKHIEIDCHFIREKFLSEEIFIEFANSSDQLANILSLFEVLKMKFICSKDFGIMGCLSPTLSSMGCLVEY</sequence>
<proteinExistence type="predicted"/>
<dbReference type="OrthoDB" id="414945at2759"/>
<dbReference type="Proteomes" id="UP000257109">
    <property type="component" value="Unassembled WGS sequence"/>
</dbReference>
<protein>
    <recommendedName>
        <fullName evidence="3">Copia protein</fullName>
    </recommendedName>
</protein>
<dbReference type="AlphaFoldDB" id="A0A371GP70"/>
<evidence type="ECO:0000313" key="1">
    <source>
        <dbReference type="EMBL" id="RDX92310.1"/>
    </source>
</evidence>
<name>A0A371GP70_MUCPR</name>
<evidence type="ECO:0008006" key="3">
    <source>
        <dbReference type="Google" id="ProtNLM"/>
    </source>
</evidence>
<reference evidence="1" key="1">
    <citation type="submission" date="2018-05" db="EMBL/GenBank/DDBJ databases">
        <title>Draft genome of Mucuna pruriens seed.</title>
        <authorList>
            <person name="Nnadi N.E."/>
            <person name="Vos R."/>
            <person name="Hasami M.H."/>
            <person name="Devisetty U.K."/>
            <person name="Aguiy J.C."/>
        </authorList>
    </citation>
    <scope>NUCLEOTIDE SEQUENCE [LARGE SCALE GENOMIC DNA]</scope>
    <source>
        <strain evidence="1">JCA_2017</strain>
    </source>
</reference>